<dbReference type="OrthoDB" id="224918at2157"/>
<dbReference type="InterPro" id="IPR025959">
    <property type="entry name" value="Winged_HTH_dom"/>
</dbReference>
<dbReference type="Gene3D" id="3.30.420.10">
    <property type="entry name" value="Ribonuclease H-like superfamily/Ribonuclease H"/>
    <property type="match status" value="1"/>
</dbReference>
<dbReference type="NCBIfam" id="NF033545">
    <property type="entry name" value="transpos_IS630"/>
    <property type="match status" value="1"/>
</dbReference>
<dbReference type="AlphaFoldDB" id="A0A498L291"/>
<dbReference type="InterPro" id="IPR038717">
    <property type="entry name" value="Tc1-like_DDE_dom"/>
</dbReference>
<dbReference type="Gene3D" id="1.10.10.60">
    <property type="entry name" value="Homeodomain-like"/>
    <property type="match status" value="1"/>
</dbReference>
<reference evidence="4 5" key="1">
    <citation type="submission" date="2019-01" db="EMBL/GenBank/DDBJ databases">
        <title>Halorientalis sp. F13-25 a new haloarchaeum isolated from hypersaline water.</title>
        <authorList>
            <person name="Ana D.-V."/>
            <person name="Cristina S.-P."/>
            <person name="Antonio V."/>
        </authorList>
    </citation>
    <scope>NUCLEOTIDE SEQUENCE [LARGE SCALE GENOMIC DNA]</scope>
    <source>
        <strain evidence="4 5">F13-25</strain>
    </source>
</reference>
<dbReference type="InterPro" id="IPR009057">
    <property type="entry name" value="Homeodomain-like_sf"/>
</dbReference>
<feature type="domain" description="Tc1-like transposase DDE" evidence="2">
    <location>
        <begin position="175"/>
        <end position="313"/>
    </location>
</feature>
<dbReference type="Pfam" id="PF13358">
    <property type="entry name" value="DDE_3"/>
    <property type="match status" value="1"/>
</dbReference>
<feature type="compositionally biased region" description="Basic and acidic residues" evidence="1">
    <location>
        <begin position="72"/>
        <end position="93"/>
    </location>
</feature>
<dbReference type="Pfam" id="PF13384">
    <property type="entry name" value="HTH_23"/>
    <property type="match status" value="1"/>
</dbReference>
<protein>
    <submittedName>
        <fullName evidence="4">IS630 family transposase</fullName>
    </submittedName>
</protein>
<dbReference type="SUPFAM" id="SSF46689">
    <property type="entry name" value="Homeodomain-like"/>
    <property type="match status" value="1"/>
</dbReference>
<keyword evidence="5" id="KW-1185">Reference proteome</keyword>
<dbReference type="Pfam" id="PF13592">
    <property type="entry name" value="HTH_33"/>
    <property type="match status" value="1"/>
</dbReference>
<comment type="caution">
    <text evidence="4">The sequence shown here is derived from an EMBL/GenBank/DDBJ whole genome shotgun (WGS) entry which is preliminary data.</text>
</comment>
<organism evidence="4 5">
    <name type="scientific">Halorientalis pallida</name>
    <dbReference type="NCBI Taxonomy" id="2479928"/>
    <lineage>
        <taxon>Archaea</taxon>
        <taxon>Methanobacteriati</taxon>
        <taxon>Methanobacteriota</taxon>
        <taxon>Stenosarchaea group</taxon>
        <taxon>Halobacteria</taxon>
        <taxon>Halobacteriales</taxon>
        <taxon>Haloarculaceae</taxon>
        <taxon>Halorientalis</taxon>
    </lineage>
</organism>
<evidence type="ECO:0000313" key="5">
    <source>
        <dbReference type="Proteomes" id="UP000289691"/>
    </source>
</evidence>
<feature type="domain" description="Winged helix-turn helix" evidence="3">
    <location>
        <begin position="108"/>
        <end position="163"/>
    </location>
</feature>
<sequence>MDHLNEISVEELQDALDNVDEKKPTQRLLAAIAYKNGVTQTELAEWYDVQRRTIYSWLKRLDTDESLEQAVPDDKRTERKRKLSESRQKDFEATVHEPPEAVVLNAPAWTPALAQEYLEETYGVEYSIPSCRRSLKEAGLSYQKPRRKAAEANENEQETFHEELKKKRREMDATVVCIDQTKKSVQVEPRAAWFPRGTRPSVKHSGQRNWTCLLGAITEDGDRFFSRFEEYVTAKHAKHFILALCKEFEEDLIFVLDGAPYFQASAVTDLAARDDLAFVTLPAYSPELNPVEECWRQLQASLSNRFFDLLDKLTTAIDTALDQLSVLKVSNYF</sequence>
<name>A0A498L291_9EURY</name>
<evidence type="ECO:0000259" key="3">
    <source>
        <dbReference type="Pfam" id="PF13592"/>
    </source>
</evidence>
<proteinExistence type="predicted"/>
<gene>
    <name evidence="4" type="ORF">EAF64_14735</name>
</gene>
<evidence type="ECO:0000256" key="1">
    <source>
        <dbReference type="SAM" id="MobiDB-lite"/>
    </source>
</evidence>
<feature type="region of interest" description="Disordered" evidence="1">
    <location>
        <begin position="69"/>
        <end position="93"/>
    </location>
</feature>
<dbReference type="Proteomes" id="UP000289691">
    <property type="component" value="Unassembled WGS sequence"/>
</dbReference>
<dbReference type="EMBL" id="RDFA01000005">
    <property type="protein sequence ID" value="RXK47891.1"/>
    <property type="molecule type" value="Genomic_DNA"/>
</dbReference>
<dbReference type="RefSeq" id="WP_129069742.1">
    <property type="nucleotide sequence ID" value="NZ_RDFA01000005.1"/>
</dbReference>
<dbReference type="InterPro" id="IPR047655">
    <property type="entry name" value="Transpos_IS630-like"/>
</dbReference>
<evidence type="ECO:0000259" key="2">
    <source>
        <dbReference type="Pfam" id="PF13358"/>
    </source>
</evidence>
<dbReference type="GO" id="GO:0003676">
    <property type="term" value="F:nucleic acid binding"/>
    <property type="evidence" value="ECO:0007669"/>
    <property type="project" value="InterPro"/>
</dbReference>
<accession>A0A498L291</accession>
<dbReference type="InterPro" id="IPR036397">
    <property type="entry name" value="RNaseH_sf"/>
</dbReference>
<evidence type="ECO:0000313" key="4">
    <source>
        <dbReference type="EMBL" id="RXK47891.1"/>
    </source>
</evidence>